<dbReference type="InterPro" id="IPR043811">
    <property type="entry name" value="DUF5793"/>
</dbReference>
<organism evidence="1 2">
    <name type="scientific">Haloarcula saliterrae</name>
    <dbReference type="NCBI Taxonomy" id="2950534"/>
    <lineage>
        <taxon>Archaea</taxon>
        <taxon>Methanobacteriati</taxon>
        <taxon>Methanobacteriota</taxon>
        <taxon>Stenosarchaea group</taxon>
        <taxon>Halobacteria</taxon>
        <taxon>Halobacteriales</taxon>
        <taxon>Haloarculaceae</taxon>
        <taxon>Haloarcula</taxon>
    </lineage>
</organism>
<evidence type="ECO:0000313" key="1">
    <source>
        <dbReference type="EMBL" id="MDS0258428.1"/>
    </source>
</evidence>
<comment type="caution">
    <text evidence="1">The sequence shown here is derived from an EMBL/GenBank/DDBJ whole genome shotgun (WGS) entry which is preliminary data.</text>
</comment>
<dbReference type="EMBL" id="JAMQON010000001">
    <property type="protein sequence ID" value="MDS0258428.1"/>
    <property type="molecule type" value="Genomic_DNA"/>
</dbReference>
<dbReference type="Pfam" id="PF19106">
    <property type="entry name" value="DUF5793"/>
    <property type="match status" value="1"/>
</dbReference>
<sequence>MRRDYFTIDVRPEPGDDGIPTVAIEYTGPSGGLRDRLTETAEATLESSELDVAFRHQADSETGVLSLTDRMTGEFIFEVAAPVSEVDALVTAAQRHDGDGEYEVRLTDSGGKSLVYEKEVLLVYDDEGGLLRQRSLIPGSVEL</sequence>
<protein>
    <submittedName>
        <fullName evidence="1">DUF5793 family protein</fullName>
    </submittedName>
</protein>
<proteinExistence type="predicted"/>
<dbReference type="RefSeq" id="WP_310917994.1">
    <property type="nucleotide sequence ID" value="NZ_JAMQON010000001.1"/>
</dbReference>
<keyword evidence="2" id="KW-1185">Reference proteome</keyword>
<evidence type="ECO:0000313" key="2">
    <source>
        <dbReference type="Proteomes" id="UP001259659"/>
    </source>
</evidence>
<accession>A0ABU2F835</accession>
<name>A0ABU2F835_9EURY</name>
<gene>
    <name evidence="1" type="ORF">NDI56_03270</name>
</gene>
<reference evidence="1 2" key="1">
    <citation type="submission" date="2022-06" db="EMBL/GenBank/DDBJ databases">
        <title>Haloarcula sp. a new haloarchaeum isolate from saline soil.</title>
        <authorList>
            <person name="Strakova D."/>
            <person name="Galisteo C."/>
            <person name="Sanchez-Porro C."/>
            <person name="Ventosa A."/>
        </authorList>
    </citation>
    <scope>NUCLEOTIDE SEQUENCE [LARGE SCALE GENOMIC DNA]</scope>
    <source>
        <strain evidence="1 2">S1CR25-12</strain>
    </source>
</reference>
<dbReference type="Proteomes" id="UP001259659">
    <property type="component" value="Unassembled WGS sequence"/>
</dbReference>